<keyword evidence="2" id="KW-1185">Reference proteome</keyword>
<accession>A0ACC7N7C2</accession>
<reference evidence="1 2" key="1">
    <citation type="journal article" date="2024" name="Chem. Sci.">
        <title>Discovery of megapolipeptins by genome mining of a Burkholderiales bacteria collection.</title>
        <authorList>
            <person name="Paulo B.S."/>
            <person name="Recchia M.J.J."/>
            <person name="Lee S."/>
            <person name="Fergusson C.H."/>
            <person name="Romanowski S.B."/>
            <person name="Hernandez A."/>
            <person name="Krull N."/>
            <person name="Liu D.Y."/>
            <person name="Cavanagh H."/>
            <person name="Bos A."/>
            <person name="Gray C.A."/>
            <person name="Murphy B.T."/>
            <person name="Linington R.G."/>
            <person name="Eustaquio A.S."/>
        </authorList>
    </citation>
    <scope>NUCLEOTIDE SEQUENCE [LARGE SCALE GENOMIC DNA]</scope>
    <source>
        <strain evidence="1 2">RL18-126-BIB-B</strain>
    </source>
</reference>
<proteinExistence type="predicted"/>
<evidence type="ECO:0000313" key="2">
    <source>
        <dbReference type="Proteomes" id="UP001629235"/>
    </source>
</evidence>
<sequence length="184" mass="20732">MSFNGFAEIRSFWDRAKFLWAVLFCSMAFGCKAQSEVPVPENVTPTSSEYKTEIFNLVDPDGERYGTASGRAVSAAFDSFVNLSGLDVQILRRRLLSGPATAGSLWKVDESREWLYHICQAKQCNVTNVALLYDEQSHRTAGRLLYRCTPQWLGNPSNAEKALIEKEYPIKFDADDARIFCKGQ</sequence>
<evidence type="ECO:0000313" key="1">
    <source>
        <dbReference type="EMBL" id="MFM0103428.1"/>
    </source>
</evidence>
<dbReference type="EMBL" id="JAQQDW010000010">
    <property type="protein sequence ID" value="MFM0103428.1"/>
    <property type="molecule type" value="Genomic_DNA"/>
</dbReference>
<organism evidence="1 2">
    <name type="scientific">Paraburkholderia rhynchosiae</name>
    <dbReference type="NCBI Taxonomy" id="487049"/>
    <lineage>
        <taxon>Bacteria</taxon>
        <taxon>Pseudomonadati</taxon>
        <taxon>Pseudomonadota</taxon>
        <taxon>Betaproteobacteria</taxon>
        <taxon>Burkholderiales</taxon>
        <taxon>Burkholderiaceae</taxon>
        <taxon>Paraburkholderia</taxon>
    </lineage>
</organism>
<gene>
    <name evidence="1" type="ORF">PQR01_08030</name>
</gene>
<comment type="caution">
    <text evidence="1">The sequence shown here is derived from an EMBL/GenBank/DDBJ whole genome shotgun (WGS) entry which is preliminary data.</text>
</comment>
<dbReference type="Proteomes" id="UP001629235">
    <property type="component" value="Unassembled WGS sequence"/>
</dbReference>
<name>A0ACC7N7C2_9BURK</name>
<protein>
    <submittedName>
        <fullName evidence="1">Uncharacterized protein</fullName>
    </submittedName>
</protein>